<feature type="domain" description="ARID" evidence="7">
    <location>
        <begin position="206"/>
        <end position="298"/>
    </location>
</feature>
<evidence type="ECO:0000256" key="3">
    <source>
        <dbReference type="ARBA" id="ARBA00023125"/>
    </source>
</evidence>
<dbReference type="SUPFAM" id="SSF46774">
    <property type="entry name" value="ARID-like"/>
    <property type="match status" value="1"/>
</dbReference>
<accession>A0A8X6KEB4</accession>
<name>A0A8X6KEB4_TRICU</name>
<dbReference type="InterPro" id="IPR023334">
    <property type="entry name" value="REKLES_domain"/>
</dbReference>
<feature type="domain" description="REKLES" evidence="8">
    <location>
        <begin position="430"/>
        <end position="536"/>
    </location>
</feature>
<dbReference type="Pfam" id="PF01388">
    <property type="entry name" value="ARID"/>
    <property type="match status" value="1"/>
</dbReference>
<dbReference type="PANTHER" id="PTHR15348:SF0">
    <property type="entry name" value="PROTEIN DEAD RINGER"/>
    <property type="match status" value="1"/>
</dbReference>
<feature type="region of interest" description="Disordered" evidence="6">
    <location>
        <begin position="311"/>
        <end position="423"/>
    </location>
</feature>
<feature type="region of interest" description="Disordered" evidence="6">
    <location>
        <begin position="149"/>
        <end position="188"/>
    </location>
</feature>
<evidence type="ECO:0000256" key="6">
    <source>
        <dbReference type="SAM" id="MobiDB-lite"/>
    </source>
</evidence>
<feature type="compositionally biased region" description="Polar residues" evidence="6">
    <location>
        <begin position="158"/>
        <end position="173"/>
    </location>
</feature>
<organism evidence="9 10">
    <name type="scientific">Trichonephila clavata</name>
    <name type="common">Joro spider</name>
    <name type="synonym">Nephila clavata</name>
    <dbReference type="NCBI Taxonomy" id="2740835"/>
    <lineage>
        <taxon>Eukaryota</taxon>
        <taxon>Metazoa</taxon>
        <taxon>Ecdysozoa</taxon>
        <taxon>Arthropoda</taxon>
        <taxon>Chelicerata</taxon>
        <taxon>Arachnida</taxon>
        <taxon>Araneae</taxon>
        <taxon>Araneomorphae</taxon>
        <taxon>Entelegynae</taxon>
        <taxon>Araneoidea</taxon>
        <taxon>Nephilidae</taxon>
        <taxon>Trichonephila</taxon>
    </lineage>
</organism>
<dbReference type="FunFam" id="1.10.150.60:FF:000007">
    <property type="entry name" value="AT-rich interactive domain-containing protein 3C"/>
    <property type="match status" value="1"/>
</dbReference>
<feature type="region of interest" description="Disordered" evidence="6">
    <location>
        <begin position="1"/>
        <end position="57"/>
    </location>
</feature>
<feature type="compositionally biased region" description="Basic and acidic residues" evidence="6">
    <location>
        <begin position="454"/>
        <end position="466"/>
    </location>
</feature>
<reference evidence="9" key="1">
    <citation type="submission" date="2020-07" db="EMBL/GenBank/DDBJ databases">
        <title>Multicomponent nature underlies the extraordinary mechanical properties of spider dragline silk.</title>
        <authorList>
            <person name="Kono N."/>
            <person name="Nakamura H."/>
            <person name="Mori M."/>
            <person name="Yoshida Y."/>
            <person name="Ohtoshi R."/>
            <person name="Malay A.D."/>
            <person name="Moran D.A.P."/>
            <person name="Tomita M."/>
            <person name="Numata K."/>
            <person name="Arakawa K."/>
        </authorList>
    </citation>
    <scope>NUCLEOTIDE SEQUENCE</scope>
</reference>
<evidence type="ECO:0000256" key="1">
    <source>
        <dbReference type="ARBA" id="ARBA00004123"/>
    </source>
</evidence>
<dbReference type="InterPro" id="IPR001606">
    <property type="entry name" value="ARID_dom"/>
</dbReference>
<evidence type="ECO:0000256" key="2">
    <source>
        <dbReference type="ARBA" id="ARBA00023015"/>
    </source>
</evidence>
<feature type="compositionally biased region" description="Polar residues" evidence="6">
    <location>
        <begin position="42"/>
        <end position="51"/>
    </location>
</feature>
<evidence type="ECO:0000313" key="10">
    <source>
        <dbReference type="Proteomes" id="UP000887116"/>
    </source>
</evidence>
<proteinExistence type="predicted"/>
<dbReference type="OrthoDB" id="10044343at2759"/>
<feature type="region of interest" description="Disordered" evidence="6">
    <location>
        <begin position="91"/>
        <end position="122"/>
    </location>
</feature>
<evidence type="ECO:0000259" key="7">
    <source>
        <dbReference type="PROSITE" id="PS51011"/>
    </source>
</evidence>
<feature type="compositionally biased region" description="Polar residues" evidence="6">
    <location>
        <begin position="437"/>
        <end position="453"/>
    </location>
</feature>
<dbReference type="Proteomes" id="UP000887116">
    <property type="component" value="Unassembled WGS sequence"/>
</dbReference>
<keyword evidence="4" id="KW-0804">Transcription</keyword>
<dbReference type="PROSITE" id="PS51486">
    <property type="entry name" value="REKLES"/>
    <property type="match status" value="1"/>
</dbReference>
<evidence type="ECO:0000313" key="9">
    <source>
        <dbReference type="EMBL" id="GFQ70486.1"/>
    </source>
</evidence>
<dbReference type="EMBL" id="BMAO01010961">
    <property type="protein sequence ID" value="GFQ70486.1"/>
    <property type="molecule type" value="Genomic_DNA"/>
</dbReference>
<keyword evidence="2" id="KW-0805">Transcription regulation</keyword>
<keyword evidence="10" id="KW-1185">Reference proteome</keyword>
<dbReference type="InterPro" id="IPR045147">
    <property type="entry name" value="ARI3A/B/C"/>
</dbReference>
<comment type="subcellular location">
    <subcellularLocation>
        <location evidence="1">Nucleus</location>
    </subcellularLocation>
</comment>
<keyword evidence="5" id="KW-0539">Nucleus</keyword>
<feature type="compositionally biased region" description="Acidic residues" evidence="6">
    <location>
        <begin position="24"/>
        <end position="37"/>
    </location>
</feature>
<feature type="region of interest" description="Disordered" evidence="6">
    <location>
        <begin position="437"/>
        <end position="509"/>
    </location>
</feature>
<dbReference type="PANTHER" id="PTHR15348">
    <property type="entry name" value="AT-RICH INTERACTIVE DOMAIN-CONTAINING PROTEIN ARID DOMAIN- CONTAINING PROTEIN DEAD RINGER PROTEIN B-CELL REGULATOR OF IGH TRANSCRIPTION BRIGHT"/>
    <property type="match status" value="1"/>
</dbReference>
<dbReference type="GO" id="GO:0006357">
    <property type="term" value="P:regulation of transcription by RNA polymerase II"/>
    <property type="evidence" value="ECO:0007669"/>
    <property type="project" value="InterPro"/>
</dbReference>
<dbReference type="CDD" id="cd16867">
    <property type="entry name" value="ARID_ARID3"/>
    <property type="match status" value="1"/>
</dbReference>
<evidence type="ECO:0000256" key="5">
    <source>
        <dbReference type="ARBA" id="ARBA00023242"/>
    </source>
</evidence>
<feature type="compositionally biased region" description="Polar residues" evidence="6">
    <location>
        <begin position="377"/>
        <end position="386"/>
    </location>
</feature>
<dbReference type="InterPro" id="IPR036431">
    <property type="entry name" value="ARID_dom_sf"/>
</dbReference>
<evidence type="ECO:0000259" key="8">
    <source>
        <dbReference type="PROSITE" id="PS51486"/>
    </source>
</evidence>
<sequence length="540" mass="59816">MNFLRSFMSNPEAEEDRLAQHDESEFESEGEEEESEDLSGVTAISNLNVSGSERPDSEMIIARMKRRQEMEQQKHLEILAHKEMMMRDEIGYLPSPENNHHHPAGNGSKSATPSPTSPPTQYLYAAGHPFGAFLAPQMAQAVAVMASSSHHLPPPMSVGSSSAGSATPPNNGIGSIASPRGAAGEQDQSKYTFEEQFKQLYELSDDPRRKEFLDDLFSYMQKRGTPVNRIPIMAKQVLDLYELYRLVVARGGLVEVINKKIWREITKGLNLPSSITSAAFTLRTQYMKYLYPYECVKEKLSTNEELQAAIDGNRREGRRSSYGPYSELVPAPRNSHQPPLSSHPSSLSMMPRHMNGHGSNPGLSSGRGSASPLPLTYYSSHNSTHLPLNLAPPQENGIYSNHALSSGEEDNCNSIPSTPNPIAMPQQEALNLEVSRNSSANDQKPLNMASNKNSHGEGKTPKRPPLDDEDIRSPSKRLVMDEERLHSRSSMPSTHIKITTNRGQDGRPQTEGSLMVSMEVNGIMYQGVLFATPQQHRNRL</sequence>
<gene>
    <name evidence="9" type="primary">dri</name>
    <name evidence="9" type="ORF">TNCT_671131</name>
</gene>
<dbReference type="PROSITE" id="PS51011">
    <property type="entry name" value="ARID"/>
    <property type="match status" value="1"/>
</dbReference>
<dbReference type="Gene3D" id="1.10.150.60">
    <property type="entry name" value="ARID DNA-binding domain"/>
    <property type="match status" value="1"/>
</dbReference>
<dbReference type="GO" id="GO:0003677">
    <property type="term" value="F:DNA binding"/>
    <property type="evidence" value="ECO:0007669"/>
    <property type="project" value="UniProtKB-KW"/>
</dbReference>
<dbReference type="AlphaFoldDB" id="A0A8X6KEB4"/>
<protein>
    <submittedName>
        <fullName evidence="9">Protein dead ringer homolog</fullName>
    </submittedName>
</protein>
<feature type="compositionally biased region" description="Polar residues" evidence="6">
    <location>
        <begin position="357"/>
        <end position="368"/>
    </location>
</feature>
<keyword evidence="3" id="KW-0238">DNA-binding</keyword>
<dbReference type="SMART" id="SM01014">
    <property type="entry name" value="ARID"/>
    <property type="match status" value="1"/>
</dbReference>
<comment type="caution">
    <text evidence="9">The sequence shown here is derived from an EMBL/GenBank/DDBJ whole genome shotgun (WGS) entry which is preliminary data.</text>
</comment>
<dbReference type="SMART" id="SM00501">
    <property type="entry name" value="BRIGHT"/>
    <property type="match status" value="1"/>
</dbReference>
<feature type="compositionally biased region" description="Polar residues" evidence="6">
    <location>
        <begin position="488"/>
        <end position="503"/>
    </location>
</feature>
<evidence type="ECO:0000256" key="4">
    <source>
        <dbReference type="ARBA" id="ARBA00023163"/>
    </source>
</evidence>
<dbReference type="GO" id="GO:0005634">
    <property type="term" value="C:nucleus"/>
    <property type="evidence" value="ECO:0007669"/>
    <property type="project" value="UniProtKB-SubCell"/>
</dbReference>
<feature type="compositionally biased region" description="Low complexity" evidence="6">
    <location>
        <begin position="335"/>
        <end position="351"/>
    </location>
</feature>